<name>A0ABR7YXN5_9PSED</name>
<evidence type="ECO:0000313" key="1">
    <source>
        <dbReference type="EMBL" id="MBD1597964.1"/>
    </source>
</evidence>
<evidence type="ECO:0000313" key="2">
    <source>
        <dbReference type="Proteomes" id="UP000805841"/>
    </source>
</evidence>
<accession>A0ABR7YXN5</accession>
<proteinExistence type="predicted"/>
<gene>
    <name evidence="1" type="primary">pilV</name>
    <name evidence="1" type="ORF">HAQ05_04450</name>
</gene>
<keyword evidence="2" id="KW-1185">Reference proteome</keyword>
<dbReference type="InterPro" id="IPR012902">
    <property type="entry name" value="N_methyl_site"/>
</dbReference>
<dbReference type="EMBL" id="JAAOCA010000004">
    <property type="protein sequence ID" value="MBD1597964.1"/>
    <property type="molecule type" value="Genomic_DNA"/>
</dbReference>
<organism evidence="1 2">
    <name type="scientific">Pseudomonas typographi</name>
    <dbReference type="NCBI Taxonomy" id="2715964"/>
    <lineage>
        <taxon>Bacteria</taxon>
        <taxon>Pseudomonadati</taxon>
        <taxon>Pseudomonadota</taxon>
        <taxon>Gammaproteobacteria</taxon>
        <taxon>Pseudomonadales</taxon>
        <taxon>Pseudomonadaceae</taxon>
        <taxon>Pseudomonas</taxon>
    </lineage>
</organism>
<comment type="caution">
    <text evidence="1">The sequence shown here is derived from an EMBL/GenBank/DDBJ whole genome shotgun (WGS) entry which is preliminary data.</text>
</comment>
<dbReference type="RefSeq" id="WP_190417800.1">
    <property type="nucleotide sequence ID" value="NZ_JAAOCA010000004.1"/>
</dbReference>
<dbReference type="Proteomes" id="UP000805841">
    <property type="component" value="Unassembled WGS sequence"/>
</dbReference>
<dbReference type="Pfam" id="PF07963">
    <property type="entry name" value="N_methyl"/>
    <property type="match status" value="1"/>
</dbReference>
<reference evidence="1 2" key="1">
    <citation type="journal article" date="2020" name="Insects">
        <title>Bacteria Belonging to Pseudomonas typographi sp. nov. from the Bark Beetle Ips typographus Have Genomic Potential to Aid in the Host Ecology.</title>
        <authorList>
            <person name="Peral-Aranega E."/>
            <person name="Saati-Santamaria Z."/>
            <person name="Kolarik M."/>
            <person name="Rivas R."/>
            <person name="Garcia-Fraile P."/>
        </authorList>
    </citation>
    <scope>NUCLEOTIDE SEQUENCE [LARGE SCALE GENOMIC DNA]</scope>
    <source>
        <strain evidence="1 2">CA3A</strain>
    </source>
</reference>
<dbReference type="NCBIfam" id="TIGR02523">
    <property type="entry name" value="type_IV_pilV"/>
    <property type="match status" value="1"/>
</dbReference>
<dbReference type="InterPro" id="IPR013362">
    <property type="entry name" value="Pilus_4_PilV"/>
</dbReference>
<dbReference type="NCBIfam" id="TIGR02532">
    <property type="entry name" value="IV_pilin_GFxxxE"/>
    <property type="match status" value="1"/>
</dbReference>
<protein>
    <submittedName>
        <fullName evidence="1">Type IV pilus modification protein PilV</fullName>
    </submittedName>
</protein>
<sequence length="156" mass="16170">MTARQRGASLIEVLVALLVMSIGLLGAAAIQLNALKFTDSSALRTKASFIAYDMMDRIRANPDGAYALASLDAAPGSGSLNAPATQDLYDFKANITATLPDGTGVIAKTGYVYTITVGWNDARAATAVNSSNASSTETATQSFVLTSRVAMDAVTQ</sequence>